<evidence type="ECO:0000313" key="3">
    <source>
        <dbReference type="EMBL" id="KAL2505463.1"/>
    </source>
</evidence>
<dbReference type="PANTHER" id="PTHR23024:SF406">
    <property type="entry name" value="CARBOXYLESTERASE 15-RELATED"/>
    <property type="match status" value="1"/>
</dbReference>
<feature type="domain" description="Alpha/beta hydrolase fold-3" evidence="2">
    <location>
        <begin position="3"/>
        <end position="98"/>
    </location>
</feature>
<accession>A0ABD1SYH9</accession>
<name>A0ABD1SYH9_9LAMI</name>
<dbReference type="EMBL" id="JBFOLK010000006">
    <property type="protein sequence ID" value="KAL2505463.1"/>
    <property type="molecule type" value="Genomic_DNA"/>
</dbReference>
<evidence type="ECO:0000259" key="2">
    <source>
        <dbReference type="Pfam" id="PF07859"/>
    </source>
</evidence>
<gene>
    <name evidence="3" type="ORF">Adt_21084</name>
</gene>
<evidence type="ECO:0000256" key="1">
    <source>
        <dbReference type="ARBA" id="ARBA00010515"/>
    </source>
</evidence>
<dbReference type="Gene3D" id="3.40.50.1820">
    <property type="entry name" value="alpha/beta hydrolase"/>
    <property type="match status" value="1"/>
</dbReference>
<dbReference type="Proteomes" id="UP001604336">
    <property type="component" value="Unassembled WGS sequence"/>
</dbReference>
<protein>
    <submittedName>
        <fullName evidence="3">Carboxylesterase</fullName>
    </submittedName>
</protein>
<proteinExistence type="inferred from homology"/>
<reference evidence="4" key="1">
    <citation type="submission" date="2024-07" db="EMBL/GenBank/DDBJ databases">
        <title>Two chromosome-level genome assemblies of Korean endemic species Abeliophyllum distichum and Forsythia ovata (Oleaceae).</title>
        <authorList>
            <person name="Jang H."/>
        </authorList>
    </citation>
    <scope>NUCLEOTIDE SEQUENCE [LARGE SCALE GENOMIC DNA]</scope>
</reference>
<dbReference type="PANTHER" id="PTHR23024">
    <property type="entry name" value="ARYLACETAMIDE DEACETYLASE"/>
    <property type="match status" value="1"/>
</dbReference>
<dbReference type="Pfam" id="PF07859">
    <property type="entry name" value="Abhydrolase_3"/>
    <property type="match status" value="1"/>
</dbReference>
<evidence type="ECO:0000313" key="4">
    <source>
        <dbReference type="Proteomes" id="UP001604336"/>
    </source>
</evidence>
<dbReference type="AlphaFoldDB" id="A0ABD1SYH9"/>
<dbReference type="InterPro" id="IPR013094">
    <property type="entry name" value="AB_hydrolase_3"/>
</dbReference>
<dbReference type="InterPro" id="IPR029058">
    <property type="entry name" value="AB_hydrolase_fold"/>
</dbReference>
<dbReference type="SUPFAM" id="SSF53474">
    <property type="entry name" value="alpha/beta-Hydrolases"/>
    <property type="match status" value="1"/>
</dbReference>
<comment type="similarity">
    <text evidence="1">Belongs to the 'GDXG' lipolytic enzyme family.</text>
</comment>
<organism evidence="3 4">
    <name type="scientific">Abeliophyllum distichum</name>
    <dbReference type="NCBI Taxonomy" id="126358"/>
    <lineage>
        <taxon>Eukaryota</taxon>
        <taxon>Viridiplantae</taxon>
        <taxon>Streptophyta</taxon>
        <taxon>Embryophyta</taxon>
        <taxon>Tracheophyta</taxon>
        <taxon>Spermatophyta</taxon>
        <taxon>Magnoliopsida</taxon>
        <taxon>eudicotyledons</taxon>
        <taxon>Gunneridae</taxon>
        <taxon>Pentapetalae</taxon>
        <taxon>asterids</taxon>
        <taxon>lamiids</taxon>
        <taxon>Lamiales</taxon>
        <taxon>Oleaceae</taxon>
        <taxon>Forsythieae</taxon>
        <taxon>Abeliophyllum</taxon>
    </lineage>
</organism>
<sequence length="103" mass="11307">MLPRVVISPDYRLAPEHCLLATMDDALNAVKWPQIQALSNNPDPWLSDEVDFDRVFIVGDSSGGNLAHHLAVKLGLGSSEMSPVRVRGYVLMAPFFGGTERTK</sequence>
<keyword evidence="4" id="KW-1185">Reference proteome</keyword>
<comment type="caution">
    <text evidence="3">The sequence shown here is derived from an EMBL/GenBank/DDBJ whole genome shotgun (WGS) entry which is preliminary data.</text>
</comment>
<dbReference type="InterPro" id="IPR050466">
    <property type="entry name" value="Carboxylest/Gibb_receptor"/>
</dbReference>